<organism evidence="1 2">
    <name type="scientific">Alkalihalophilus pseudofirmus</name>
    <name type="common">Bacillus pseudofirmus</name>
    <dbReference type="NCBI Taxonomy" id="79885"/>
    <lineage>
        <taxon>Bacteria</taxon>
        <taxon>Bacillati</taxon>
        <taxon>Bacillota</taxon>
        <taxon>Bacilli</taxon>
        <taxon>Bacillales</taxon>
        <taxon>Bacillaceae</taxon>
        <taxon>Alkalihalophilus</taxon>
    </lineage>
</organism>
<dbReference type="AlphaFoldDB" id="A0AAJ2NT20"/>
<gene>
    <name evidence="1" type="ORF">RYX45_22790</name>
</gene>
<feature type="non-terminal residue" evidence="1">
    <location>
        <position position="87"/>
    </location>
</feature>
<accession>A0AAJ2NT20</accession>
<dbReference type="Proteomes" id="UP001285636">
    <property type="component" value="Unassembled WGS sequence"/>
</dbReference>
<name>A0AAJ2NT20_ALKPS</name>
<sequence>KMSRIVYTLQRDGIIYKKFSFAFPFYLKENSKEGFSKWIIYDNSGEYLNSQVISILLILFNEGLFNENISSDIEPLEFYERILQAIK</sequence>
<proteinExistence type="predicted"/>
<reference evidence="1" key="1">
    <citation type="submission" date="2023-10" db="EMBL/GenBank/DDBJ databases">
        <title>Screening of Alkalihalophilus pseudofirmusBZ-TG-HK211 and Its Alleviation of Salt Stress on Rapeseed Growth.</title>
        <authorList>
            <person name="Zhao B."/>
            <person name="Guo T."/>
        </authorList>
    </citation>
    <scope>NUCLEOTIDE SEQUENCE</scope>
    <source>
        <strain evidence="1">BZ-TG-HK211</strain>
    </source>
</reference>
<protein>
    <submittedName>
        <fullName evidence="1">Uncharacterized protein</fullName>
    </submittedName>
</protein>
<evidence type="ECO:0000313" key="2">
    <source>
        <dbReference type="Proteomes" id="UP001285636"/>
    </source>
</evidence>
<evidence type="ECO:0000313" key="1">
    <source>
        <dbReference type="EMBL" id="MDV2887996.1"/>
    </source>
</evidence>
<dbReference type="EMBL" id="JAWJAY010000782">
    <property type="protein sequence ID" value="MDV2887996.1"/>
    <property type="molecule type" value="Genomic_DNA"/>
</dbReference>
<dbReference type="RefSeq" id="WP_323468074.1">
    <property type="nucleotide sequence ID" value="NZ_JAWJAY010000782.1"/>
</dbReference>
<feature type="non-terminal residue" evidence="1">
    <location>
        <position position="1"/>
    </location>
</feature>
<comment type="caution">
    <text evidence="1">The sequence shown here is derived from an EMBL/GenBank/DDBJ whole genome shotgun (WGS) entry which is preliminary data.</text>
</comment>